<dbReference type="FunFam" id="2.60.40.10:FF:000098">
    <property type="entry name" value="receptor-type tyrosine-protein phosphatase F isoform X1"/>
    <property type="match status" value="1"/>
</dbReference>
<keyword evidence="8 12" id="KW-0472">Membrane</keyword>
<keyword evidence="9" id="KW-1015">Disulfide bond</keyword>
<dbReference type="CDD" id="cd00063">
    <property type="entry name" value="FN3"/>
    <property type="match status" value="8"/>
</dbReference>
<dbReference type="PROSITE" id="PS50055">
    <property type="entry name" value="TYR_PHOSPHATASE_PTP"/>
    <property type="match status" value="1"/>
</dbReference>
<dbReference type="InterPro" id="IPR016130">
    <property type="entry name" value="Tyr_Pase_AS"/>
</dbReference>
<gene>
    <name evidence="16" type="primary">Ptprs</name>
    <name evidence="16" type="ORF">ACRARU_R04059</name>
</gene>
<dbReference type="PRINTS" id="PR00014">
    <property type="entry name" value="FNTYPEIII"/>
</dbReference>
<keyword evidence="10" id="KW-0325">Glycoprotein</keyword>
<evidence type="ECO:0000256" key="9">
    <source>
        <dbReference type="ARBA" id="ARBA00023157"/>
    </source>
</evidence>
<feature type="transmembrane region" description="Helical" evidence="12">
    <location>
        <begin position="948"/>
        <end position="971"/>
    </location>
</feature>
<dbReference type="SMART" id="SM00404">
    <property type="entry name" value="PTPc_motif"/>
    <property type="match status" value="2"/>
</dbReference>
<dbReference type="FunFam" id="2.60.40.10:FF:000036">
    <property type="entry name" value="receptor-type tyrosine-protein phosphatase delta isoform X1"/>
    <property type="match status" value="1"/>
</dbReference>
<dbReference type="SMART" id="SM00060">
    <property type="entry name" value="FN3"/>
    <property type="match status" value="8"/>
</dbReference>
<dbReference type="Gene3D" id="3.90.190.10">
    <property type="entry name" value="Protein tyrosine phosphatase superfamily"/>
    <property type="match status" value="2"/>
</dbReference>
<evidence type="ECO:0000313" key="17">
    <source>
        <dbReference type="Proteomes" id="UP000549775"/>
    </source>
</evidence>
<evidence type="ECO:0000259" key="13">
    <source>
        <dbReference type="PROSITE" id="PS50055"/>
    </source>
</evidence>
<feature type="non-terminal residue" evidence="16">
    <location>
        <position position="1"/>
    </location>
</feature>
<evidence type="ECO:0000256" key="10">
    <source>
        <dbReference type="ARBA" id="ARBA00023180"/>
    </source>
</evidence>
<evidence type="ECO:0000256" key="3">
    <source>
        <dbReference type="ARBA" id="ARBA00022729"/>
    </source>
</evidence>
<dbReference type="Proteomes" id="UP000549775">
    <property type="component" value="Unassembled WGS sequence"/>
</dbReference>
<dbReference type="FunFam" id="2.60.40.10:FF:000549">
    <property type="entry name" value="Protein tyrosine phosphatase, receptor type S"/>
    <property type="match status" value="1"/>
</dbReference>
<dbReference type="InterPro" id="IPR003961">
    <property type="entry name" value="FN3_dom"/>
</dbReference>
<reference evidence="16 17" key="1">
    <citation type="submission" date="2019-09" db="EMBL/GenBank/DDBJ databases">
        <title>Bird 10,000 Genomes (B10K) Project - Family phase.</title>
        <authorList>
            <person name="Zhang G."/>
        </authorList>
    </citation>
    <scope>NUCLEOTIDE SEQUENCE [LARGE SCALE GENOMIC DNA]</scope>
    <source>
        <strain evidence="16">OUT-0054</strain>
        <tissue evidence="16">Blood</tissue>
    </source>
</reference>
<dbReference type="InterPro" id="IPR000242">
    <property type="entry name" value="PTP_cat"/>
</dbReference>
<keyword evidence="7 12" id="KW-1133">Transmembrane helix</keyword>
<sequence length="1563" mass="174277">ALPKAPGTPVVTETTATSITITWDSGNPDPVSYYVIEYKSKSQDGPYQIKEDITTTRYSIGGLSPNSEYEIWVSAVNSIGQGPPSESVVTRTGEQAPASAPRNVQGRMLSSTTMIIQWEEPVEPNGQIRGYRVYYTMEPDQPVSNWQKHNVDDSLLTTVGSLLEDETYTVRVLAFTSVGDGPLSDPIQVKTQQGVPGQPMNFRAEAKTETSIVLSWSPPRQEIIVKYELLYKEGDHSKEVLKNFEPTTSFTVEGLKPNTEYVFRLAARSALGLGAFTPEVRERTLQSKPSAPPQDVKCVSTRSTAILVSWRPPPAESQNGVLAGYSVHYRALDSEDTELKEVNDIPPTTSQILLESLEKWTEYRVTVVAHTEVGPGPESSPVIVRTDEDVPSAPPRKVEVEVLNSTAIQVFWRSPVQSRQHGQIRGYQVHYVRMENGEARGLPHIKDIMLAEAQEMIIAGLQPETAYSITVAAYTMKGDGARSKPKVVTTKGAVPGKPILSVHQTEENTLLVKWEPPLGAEGQVLGYRLQFGRKDVAPLATLEFSALEDKYIAPSIHKGATYVFKLAVKSRAGFGEEAVQELTTPEDIPKGYPQILEASNVTSMSVQFGWLPPVLAERNGAIVKYTVAYREAGSPGNLLEKDLPPSPENSYTLNGLKPNTAYDVKIRAHTSKGPGPYSPTVQYRTFQLDQVLPKNFKVKMVTKTSVLLSWEFPENYNSPTPYKASGIQYNGLHVDVDGRTTKKLITHLRPRTFYNFVLMNQGNSMGGLQQNVAAWTATDMLSKKPEVTHKPDADGNVVVILPDVKSSVPVQAFYIVVVPLRKSRGGQAGLAFPAAPFGALRVFLCSLQLVQDIARLRRRSLRHSRQLDFPRPYIAARFRSLPSHFILGDMKHYDNFENRALEPGQKYVLFILAVLQEPEATYAASPFSDPIQLDNPDPQPIIDGEEGLIWVIGPVLAVVFIICIVIAILLYKNKRKDSEPRTKCLLNNAEIAPHHPKDPVEMRRINLQTPGMLSHPPIPVSELAEHTEHLKANDNLKLSQEYESIDPGQQFTWEHSNLEVNKPKNRYANVIAYDHSRVILLPIEGIVGSDYINANYIDGYRKQNAYIATQGPLPETFGDFWRMVWEQRSATIVMMTKLEEKSRIKCDQYWPGRGSDTYGMIQVILLDTIELATFCVRTFSLHKNGSSEKREVRQFQFTAWPDHGVPEYPTPFLAFLRRVKTCNPPDAGPIVVHCRYSFPSLPQGHLGGRVWIYLGDGTALSQGWIPRQHLRGNPGIPLSTAFPEMMRGVICAKSLGPSVPGQAGQGLEQPALVEVAFQLLGSERFNRLFQPSDPTSPLLIAALGCHSCAWPGVSPWRGHGAEPVEGTQDRACGGDTGIEHEEWEQWCGGDTGQGMWQGEQSDEKCHQYWPAERSARYQYFVVDPMAEYNMPQYILREFKVTDARDGQSRTVRQFQFTDWPEQGVPKSGEGFIDFIGQVHKTKEQFGQDGPISVHCSAGVGRTGVFITLSIVLERMRYEGVVDIFQTVKMLRTQRPAMVQTEDEYQFCYQAALEYLGSFDHYAT</sequence>
<dbReference type="SUPFAM" id="SSF52799">
    <property type="entry name" value="(Phosphotyrosine protein) phosphatases II"/>
    <property type="match status" value="2"/>
</dbReference>
<feature type="domain" description="Fibronectin type-III" evidence="15">
    <location>
        <begin position="198"/>
        <end position="287"/>
    </location>
</feature>
<comment type="subcellular location">
    <subcellularLocation>
        <location evidence="1">Membrane</location>
        <topology evidence="1">Single-pass type I membrane protein</topology>
    </subcellularLocation>
</comment>
<feature type="domain" description="Fibronectin type-III" evidence="15">
    <location>
        <begin position="100"/>
        <end position="194"/>
    </location>
</feature>
<dbReference type="InterPro" id="IPR029021">
    <property type="entry name" value="Prot-tyrosine_phosphatase-like"/>
</dbReference>
<feature type="domain" description="Fibronectin type-III" evidence="15">
    <location>
        <begin position="394"/>
        <end position="493"/>
    </location>
</feature>
<dbReference type="InterPro" id="IPR036116">
    <property type="entry name" value="FN3_sf"/>
</dbReference>
<evidence type="ECO:0000256" key="12">
    <source>
        <dbReference type="SAM" id="Phobius"/>
    </source>
</evidence>
<keyword evidence="17" id="KW-1185">Reference proteome</keyword>
<dbReference type="FunFam" id="2.60.40.10:FF:000066">
    <property type="entry name" value="receptor-type tyrosine-protein phosphatase delta isoform X1"/>
    <property type="match status" value="1"/>
</dbReference>
<keyword evidence="2 12" id="KW-0812">Transmembrane</keyword>
<feature type="domain" description="Tyrosine specific protein phosphatases" evidence="14">
    <location>
        <begin position="1472"/>
        <end position="1545"/>
    </location>
</feature>
<name>A0A7K7PUT9_ACRAR</name>
<evidence type="ECO:0000259" key="14">
    <source>
        <dbReference type="PROSITE" id="PS50056"/>
    </source>
</evidence>
<feature type="domain" description="Fibronectin type-III" evidence="15">
    <location>
        <begin position="292"/>
        <end position="389"/>
    </location>
</feature>
<dbReference type="FunFam" id="2.60.40.10:FF:000027">
    <property type="entry name" value="receptor-type tyrosine-protein phosphatase delta isoform X1"/>
    <property type="match status" value="1"/>
</dbReference>
<evidence type="ECO:0000256" key="1">
    <source>
        <dbReference type="ARBA" id="ARBA00004479"/>
    </source>
</evidence>
<dbReference type="InterPro" id="IPR000387">
    <property type="entry name" value="Tyr_Pase_dom"/>
</dbReference>
<feature type="domain" description="Tyrosine-protein phosphatase" evidence="13">
    <location>
        <begin position="1038"/>
        <end position="1554"/>
    </location>
</feature>
<evidence type="ECO:0000256" key="5">
    <source>
        <dbReference type="ARBA" id="ARBA00022801"/>
    </source>
</evidence>
<evidence type="ECO:0000256" key="6">
    <source>
        <dbReference type="ARBA" id="ARBA00022912"/>
    </source>
</evidence>
<evidence type="ECO:0000256" key="2">
    <source>
        <dbReference type="ARBA" id="ARBA00022692"/>
    </source>
</evidence>
<evidence type="ECO:0000259" key="15">
    <source>
        <dbReference type="PROSITE" id="PS50853"/>
    </source>
</evidence>
<dbReference type="EMBL" id="VZST01002812">
    <property type="protein sequence ID" value="NWZ71275.1"/>
    <property type="molecule type" value="Genomic_DNA"/>
</dbReference>
<dbReference type="FunFam" id="2.60.40.10:FF:000144">
    <property type="entry name" value="receptor-type tyrosine-protein phosphatase delta isoform X1"/>
    <property type="match status" value="1"/>
</dbReference>
<protein>
    <submittedName>
        <fullName evidence="16">PTPRS phosphatase</fullName>
    </submittedName>
</protein>
<dbReference type="SUPFAM" id="SSF49265">
    <property type="entry name" value="Fibronectin type III"/>
    <property type="match status" value="5"/>
</dbReference>
<keyword evidence="3" id="KW-0732">Signal</keyword>
<dbReference type="InterPro" id="IPR013783">
    <property type="entry name" value="Ig-like_fold"/>
</dbReference>
<evidence type="ECO:0000256" key="11">
    <source>
        <dbReference type="ARBA" id="ARBA00023319"/>
    </source>
</evidence>
<dbReference type="Pfam" id="PF00102">
    <property type="entry name" value="Y_phosphatase"/>
    <property type="match status" value="2"/>
</dbReference>
<organism evidence="16 17">
    <name type="scientific">Acrocephalus arundinaceus</name>
    <name type="common">Great reed-warbler</name>
    <dbReference type="NCBI Taxonomy" id="39621"/>
    <lineage>
        <taxon>Eukaryota</taxon>
        <taxon>Metazoa</taxon>
        <taxon>Chordata</taxon>
        <taxon>Craniata</taxon>
        <taxon>Vertebrata</taxon>
        <taxon>Euteleostomi</taxon>
        <taxon>Archelosauria</taxon>
        <taxon>Archosauria</taxon>
        <taxon>Dinosauria</taxon>
        <taxon>Saurischia</taxon>
        <taxon>Theropoda</taxon>
        <taxon>Coelurosauria</taxon>
        <taxon>Aves</taxon>
        <taxon>Neognathae</taxon>
        <taxon>Neoaves</taxon>
        <taxon>Telluraves</taxon>
        <taxon>Australaves</taxon>
        <taxon>Passeriformes</taxon>
        <taxon>Sylvioidea</taxon>
        <taxon>Sylviidae</taxon>
        <taxon>Acrocephalinae</taxon>
        <taxon>Acrocephalus</taxon>
    </lineage>
</organism>
<dbReference type="FunFam" id="2.60.40.10:FF:000068">
    <property type="entry name" value="receptor-type tyrosine-protein phosphatase delta isoform X1"/>
    <property type="match status" value="1"/>
</dbReference>
<evidence type="ECO:0000256" key="8">
    <source>
        <dbReference type="ARBA" id="ARBA00023136"/>
    </source>
</evidence>
<feature type="domain" description="Fibronectin type-III" evidence="15">
    <location>
        <begin position="692"/>
        <end position="781"/>
    </location>
</feature>
<dbReference type="SMART" id="SM00194">
    <property type="entry name" value="PTPc"/>
    <property type="match status" value="1"/>
</dbReference>
<feature type="non-terminal residue" evidence="16">
    <location>
        <position position="1563"/>
    </location>
</feature>
<dbReference type="Gene3D" id="2.60.40.10">
    <property type="entry name" value="Immunoglobulins"/>
    <property type="match status" value="8"/>
</dbReference>
<evidence type="ECO:0000313" key="16">
    <source>
        <dbReference type="EMBL" id="NWZ71275.1"/>
    </source>
</evidence>
<dbReference type="PANTHER" id="PTHR46957:SF6">
    <property type="entry name" value="PROTEIN-TYROSINE-PHOSPHATASE"/>
    <property type="match status" value="1"/>
</dbReference>
<dbReference type="GO" id="GO:0004725">
    <property type="term" value="F:protein tyrosine phosphatase activity"/>
    <property type="evidence" value="ECO:0007669"/>
    <property type="project" value="InterPro"/>
</dbReference>
<keyword evidence="11" id="KW-0393">Immunoglobulin domain</keyword>
<feature type="domain" description="Fibronectin type-III" evidence="15">
    <location>
        <begin position="5"/>
        <end position="95"/>
    </location>
</feature>
<dbReference type="FunFam" id="2.60.40.10:FF:000082">
    <property type="entry name" value="receptor-type tyrosine-protein phosphatase delta isoform X2"/>
    <property type="match status" value="1"/>
</dbReference>
<comment type="caution">
    <text evidence="16">The sequence shown here is derived from an EMBL/GenBank/DDBJ whole genome shotgun (WGS) entry which is preliminary data.</text>
</comment>
<dbReference type="OrthoDB" id="10253954at2759"/>
<evidence type="ECO:0000256" key="4">
    <source>
        <dbReference type="ARBA" id="ARBA00022737"/>
    </source>
</evidence>
<dbReference type="PRINTS" id="PR00700">
    <property type="entry name" value="PRTYPHPHTASE"/>
</dbReference>
<dbReference type="PROSITE" id="PS50853">
    <property type="entry name" value="FN3"/>
    <property type="match status" value="8"/>
</dbReference>
<feature type="domain" description="Fibronectin type-III" evidence="15">
    <location>
        <begin position="494"/>
        <end position="587"/>
    </location>
</feature>
<dbReference type="PANTHER" id="PTHR46957">
    <property type="entry name" value="CYTOKINE RECEPTOR"/>
    <property type="match status" value="1"/>
</dbReference>
<proteinExistence type="predicted"/>
<dbReference type="Pfam" id="PF00041">
    <property type="entry name" value="fn3"/>
    <property type="match status" value="7"/>
</dbReference>
<dbReference type="InterPro" id="IPR050713">
    <property type="entry name" value="RTP_Phos/Ushers"/>
</dbReference>
<dbReference type="GO" id="GO:0016020">
    <property type="term" value="C:membrane"/>
    <property type="evidence" value="ECO:0007669"/>
    <property type="project" value="UniProtKB-SubCell"/>
</dbReference>
<keyword evidence="6" id="KW-0904">Protein phosphatase</keyword>
<dbReference type="InterPro" id="IPR003595">
    <property type="entry name" value="Tyr_Pase_cat"/>
</dbReference>
<evidence type="ECO:0000256" key="7">
    <source>
        <dbReference type="ARBA" id="ARBA00022989"/>
    </source>
</evidence>
<dbReference type="PROSITE" id="PS00383">
    <property type="entry name" value="TYR_PHOSPHATASE_1"/>
    <property type="match status" value="1"/>
</dbReference>
<dbReference type="FunFam" id="3.90.190.10:FF:000210">
    <property type="entry name" value="Receptor-type tyrosine-protein phosphatase delta isoform x2"/>
    <property type="match status" value="1"/>
</dbReference>
<keyword evidence="5" id="KW-0378">Hydrolase</keyword>
<dbReference type="PROSITE" id="PS50056">
    <property type="entry name" value="TYR_PHOSPHATASE_2"/>
    <property type="match status" value="1"/>
</dbReference>
<keyword evidence="4" id="KW-0677">Repeat</keyword>
<feature type="domain" description="Fibronectin type-III" evidence="15">
    <location>
        <begin position="592"/>
        <end position="688"/>
    </location>
</feature>
<accession>A0A7K7PUT9</accession>